<dbReference type="RefSeq" id="WP_226393462.1">
    <property type="nucleotide sequence ID" value="NZ_JADCKB010000027.1"/>
</dbReference>
<dbReference type="SUPFAM" id="SSF74942">
    <property type="entry name" value="YhbC-like, C-terminal domain"/>
    <property type="match status" value="1"/>
</dbReference>
<comment type="caution">
    <text evidence="6">The sequence shown here is derived from an EMBL/GenBank/DDBJ whole genome shotgun (WGS) entry which is preliminary data.</text>
</comment>
<dbReference type="Gene3D" id="3.30.300.70">
    <property type="entry name" value="RimP-like superfamily, N-terminal"/>
    <property type="match status" value="1"/>
</dbReference>
<comment type="subcellular location">
    <subcellularLocation>
        <location evidence="3">Cytoplasm</location>
    </subcellularLocation>
</comment>
<dbReference type="CDD" id="cd01734">
    <property type="entry name" value="YlxS_C"/>
    <property type="match status" value="1"/>
</dbReference>
<dbReference type="PANTHER" id="PTHR33867">
    <property type="entry name" value="RIBOSOME MATURATION FACTOR RIMP"/>
    <property type="match status" value="1"/>
</dbReference>
<dbReference type="GO" id="GO:0000028">
    <property type="term" value="P:ribosomal small subunit assembly"/>
    <property type="evidence" value="ECO:0007669"/>
    <property type="project" value="TreeGrafter"/>
</dbReference>
<dbReference type="GO" id="GO:0006412">
    <property type="term" value="P:translation"/>
    <property type="evidence" value="ECO:0007669"/>
    <property type="project" value="TreeGrafter"/>
</dbReference>
<protein>
    <recommendedName>
        <fullName evidence="3">Ribosome maturation factor RimP</fullName>
    </recommendedName>
</protein>
<dbReference type="AlphaFoldDB" id="A0A9D5LZH8"/>
<keyword evidence="1 3" id="KW-0963">Cytoplasm</keyword>
<evidence type="ECO:0000259" key="4">
    <source>
        <dbReference type="Pfam" id="PF02576"/>
    </source>
</evidence>
<evidence type="ECO:0000256" key="2">
    <source>
        <dbReference type="ARBA" id="ARBA00022517"/>
    </source>
</evidence>
<feature type="domain" description="Ribosome maturation factor RimP C-terminal" evidence="5">
    <location>
        <begin position="89"/>
        <end position="147"/>
    </location>
</feature>
<dbReference type="InterPro" id="IPR028989">
    <property type="entry name" value="RimP_N"/>
</dbReference>
<evidence type="ECO:0000256" key="3">
    <source>
        <dbReference type="HAMAP-Rule" id="MF_01077"/>
    </source>
</evidence>
<reference evidence="6" key="1">
    <citation type="submission" date="2020-10" db="EMBL/GenBank/DDBJ databases">
        <title>ChiBAC.</title>
        <authorList>
            <person name="Zenner C."/>
            <person name="Hitch T.C.A."/>
            <person name="Clavel T."/>
        </authorList>
    </citation>
    <scope>NUCLEOTIDE SEQUENCE</scope>
    <source>
        <strain evidence="6">DSM 107454</strain>
    </source>
</reference>
<dbReference type="HAMAP" id="MF_01077">
    <property type="entry name" value="RimP"/>
    <property type="match status" value="1"/>
</dbReference>
<evidence type="ECO:0000313" key="6">
    <source>
        <dbReference type="EMBL" id="MBE5040921.1"/>
    </source>
</evidence>
<organism evidence="6 7">
    <name type="scientific">Ructibacterium gallinarum</name>
    <dbReference type="NCBI Taxonomy" id="2779355"/>
    <lineage>
        <taxon>Bacteria</taxon>
        <taxon>Bacillati</taxon>
        <taxon>Bacillota</taxon>
        <taxon>Clostridia</taxon>
        <taxon>Eubacteriales</taxon>
        <taxon>Oscillospiraceae</taxon>
        <taxon>Ructibacterium</taxon>
    </lineage>
</organism>
<accession>A0A9D5LZH8</accession>
<dbReference type="InterPro" id="IPR003728">
    <property type="entry name" value="Ribosome_maturation_RimP"/>
</dbReference>
<keyword evidence="2 3" id="KW-0690">Ribosome biogenesis</keyword>
<feature type="domain" description="Ribosome maturation factor RimP N-terminal" evidence="4">
    <location>
        <begin position="13"/>
        <end position="86"/>
    </location>
</feature>
<dbReference type="EMBL" id="JADCKB010000027">
    <property type="protein sequence ID" value="MBE5040921.1"/>
    <property type="molecule type" value="Genomic_DNA"/>
</dbReference>
<evidence type="ECO:0000313" key="7">
    <source>
        <dbReference type="Proteomes" id="UP000806542"/>
    </source>
</evidence>
<dbReference type="GO" id="GO:0005829">
    <property type="term" value="C:cytosol"/>
    <property type="evidence" value="ECO:0007669"/>
    <property type="project" value="TreeGrafter"/>
</dbReference>
<dbReference type="Gene3D" id="2.30.30.180">
    <property type="entry name" value="Ribosome maturation factor RimP, C-terminal domain"/>
    <property type="match status" value="1"/>
</dbReference>
<gene>
    <name evidence="3" type="primary">rimP</name>
    <name evidence="6" type="ORF">INF28_10665</name>
</gene>
<comment type="similarity">
    <text evidence="3">Belongs to the RimP family.</text>
</comment>
<dbReference type="PANTHER" id="PTHR33867:SF1">
    <property type="entry name" value="RIBOSOME MATURATION FACTOR RIMP"/>
    <property type="match status" value="1"/>
</dbReference>
<dbReference type="Proteomes" id="UP000806542">
    <property type="component" value="Unassembled WGS sequence"/>
</dbReference>
<proteinExistence type="inferred from homology"/>
<dbReference type="Pfam" id="PF17384">
    <property type="entry name" value="DUF150_C"/>
    <property type="match status" value="1"/>
</dbReference>
<sequence>MAYSKTEKNIQHIAEPVIKAAGCSLYDVEYVKEGGIWFLRIYIDNEDENVSLDTCETVSRALSEVLDREDPITDAYYLEVSSPGIERKLKTPEHFMRYLGSVIDVGLYRAASGAKQLTGVLKEYKDGILVLETENGSMEIPQKETTVVHLHFDF</sequence>
<keyword evidence="7" id="KW-1185">Reference proteome</keyword>
<dbReference type="SUPFAM" id="SSF75420">
    <property type="entry name" value="YhbC-like, N-terminal domain"/>
    <property type="match status" value="1"/>
</dbReference>
<name>A0A9D5LZH8_9FIRM</name>
<dbReference type="InterPro" id="IPR036847">
    <property type="entry name" value="RimP_C_sf"/>
</dbReference>
<dbReference type="FunFam" id="3.30.300.70:FF:000001">
    <property type="entry name" value="Ribosome maturation factor RimP"/>
    <property type="match status" value="1"/>
</dbReference>
<comment type="function">
    <text evidence="3">Required for maturation of 30S ribosomal subunits.</text>
</comment>
<dbReference type="InterPro" id="IPR035956">
    <property type="entry name" value="RimP_N_sf"/>
</dbReference>
<dbReference type="Pfam" id="PF02576">
    <property type="entry name" value="RimP_N"/>
    <property type="match status" value="1"/>
</dbReference>
<evidence type="ECO:0000259" key="5">
    <source>
        <dbReference type="Pfam" id="PF17384"/>
    </source>
</evidence>
<evidence type="ECO:0000256" key="1">
    <source>
        <dbReference type="ARBA" id="ARBA00022490"/>
    </source>
</evidence>
<dbReference type="InterPro" id="IPR028998">
    <property type="entry name" value="RimP_C"/>
</dbReference>